<accession>A0A1I7Y8E4</accession>
<protein>
    <submittedName>
        <fullName evidence="2">Uncharacterized protein</fullName>
    </submittedName>
</protein>
<sequence length="112" mass="12506">MLILENCDRGDDEIAAQRRPILRFVFRARLAVNSDKVLACEACHQTTPLERSSSSSSLPCLPLVIPSTGYGSSLLTLQALDVHRSDRLATYSVSWFKLFGQPAKLLAFEYNF</sequence>
<dbReference type="WBParaSite" id="L893_g13720.t1">
    <property type="protein sequence ID" value="L893_g13720.t1"/>
    <property type="gene ID" value="L893_g13720"/>
</dbReference>
<proteinExistence type="predicted"/>
<name>A0A1I7Y8E4_9BILA</name>
<keyword evidence="1" id="KW-1185">Reference proteome</keyword>
<evidence type="ECO:0000313" key="2">
    <source>
        <dbReference type="WBParaSite" id="L893_g13720.t1"/>
    </source>
</evidence>
<dbReference type="Proteomes" id="UP000095287">
    <property type="component" value="Unplaced"/>
</dbReference>
<organism evidence="1 2">
    <name type="scientific">Steinernema glaseri</name>
    <dbReference type="NCBI Taxonomy" id="37863"/>
    <lineage>
        <taxon>Eukaryota</taxon>
        <taxon>Metazoa</taxon>
        <taxon>Ecdysozoa</taxon>
        <taxon>Nematoda</taxon>
        <taxon>Chromadorea</taxon>
        <taxon>Rhabditida</taxon>
        <taxon>Tylenchina</taxon>
        <taxon>Panagrolaimomorpha</taxon>
        <taxon>Strongyloidoidea</taxon>
        <taxon>Steinernematidae</taxon>
        <taxon>Steinernema</taxon>
    </lineage>
</organism>
<reference evidence="2" key="1">
    <citation type="submission" date="2016-11" db="UniProtKB">
        <authorList>
            <consortium name="WormBaseParasite"/>
        </authorList>
    </citation>
    <scope>IDENTIFICATION</scope>
</reference>
<dbReference type="AlphaFoldDB" id="A0A1I7Y8E4"/>
<evidence type="ECO:0000313" key="1">
    <source>
        <dbReference type="Proteomes" id="UP000095287"/>
    </source>
</evidence>